<keyword evidence="4" id="KW-1185">Reference proteome</keyword>
<dbReference type="PANTHER" id="PTHR43798:SF31">
    <property type="entry name" value="AB HYDROLASE SUPERFAMILY PROTEIN YCLE"/>
    <property type="match status" value="1"/>
</dbReference>
<dbReference type="InterPro" id="IPR022742">
    <property type="entry name" value="Hydrolase_4"/>
</dbReference>
<accession>A0A6L6YHF8</accession>
<evidence type="ECO:0000313" key="4">
    <source>
        <dbReference type="Proteomes" id="UP000472580"/>
    </source>
</evidence>
<dbReference type="AlphaFoldDB" id="A0A6L6YHF8"/>
<sequence>MPLGQNSFYSYELQTKAFVAENRHFVTDDKTAEIEGNSPFEIVPKHPNGKAILMIHGLGDSPWTYHDFARTLADQGYLVRAILLPGHGTKPQDMIGVTSEDWTRAVNEQMDLLKEKYKDIWIAGFSTGCNLAISYAEKYKDVSGLILFSPAVKVRTSLLPLAPFVNLFVTWLRKPDETTYNMGPFKYNNVPLDAIVAFKHTMDDADALLKEKKLDIPVVVMMTEHDSVVDTQNLLPLFDRQLANPASKIIWYGSVPKDLKLSEKVIVKTDYLPEERIKSFAHMSMSYSPDNPWYGANGKYRFCRNSMSAEDIKKCRESKEVWYGAWGTHDGTHPFARLTFNPYYNWQAAEILKVLSSVPSKTADSGIIKPSESSREP</sequence>
<reference evidence="3 4" key="1">
    <citation type="submission" date="2019-12" db="EMBL/GenBank/DDBJ databases">
        <title>Microbes associate with the intestines of laboratory mice.</title>
        <authorList>
            <person name="Navarre W."/>
            <person name="Wong E."/>
        </authorList>
    </citation>
    <scope>NUCLEOTIDE SEQUENCE [LARGE SCALE GENOMIC DNA]</scope>
    <source>
        <strain evidence="3 4">NM82_D38</strain>
    </source>
</reference>
<dbReference type="Pfam" id="PF12146">
    <property type="entry name" value="Hydrolase_4"/>
    <property type="match status" value="1"/>
</dbReference>
<dbReference type="Gene3D" id="3.40.50.1820">
    <property type="entry name" value="alpha/beta hydrolase"/>
    <property type="match status" value="1"/>
</dbReference>
<dbReference type="GO" id="GO:0016020">
    <property type="term" value="C:membrane"/>
    <property type="evidence" value="ECO:0007669"/>
    <property type="project" value="TreeGrafter"/>
</dbReference>
<dbReference type="OrthoDB" id="8612291at2"/>
<dbReference type="Proteomes" id="UP000472580">
    <property type="component" value="Unassembled WGS sequence"/>
</dbReference>
<comment type="caution">
    <text evidence="3">The sequence shown here is derived from an EMBL/GenBank/DDBJ whole genome shotgun (WGS) entry which is preliminary data.</text>
</comment>
<gene>
    <name evidence="3" type="ORF">E5987_02665</name>
</gene>
<evidence type="ECO:0000259" key="2">
    <source>
        <dbReference type="Pfam" id="PF12146"/>
    </source>
</evidence>
<evidence type="ECO:0000313" key="3">
    <source>
        <dbReference type="EMBL" id="MVX56108.1"/>
    </source>
</evidence>
<dbReference type="EMBL" id="WSRP01000005">
    <property type="protein sequence ID" value="MVX56108.1"/>
    <property type="molecule type" value="Genomic_DNA"/>
</dbReference>
<dbReference type="GO" id="GO:0016787">
    <property type="term" value="F:hydrolase activity"/>
    <property type="evidence" value="ECO:0007669"/>
    <property type="project" value="UniProtKB-KW"/>
</dbReference>
<feature type="domain" description="Serine aminopeptidase S33" evidence="2">
    <location>
        <begin position="50"/>
        <end position="233"/>
    </location>
</feature>
<dbReference type="InterPro" id="IPR050266">
    <property type="entry name" value="AB_hydrolase_sf"/>
</dbReference>
<name>A0A6L6YHF8_9BURK</name>
<dbReference type="SUPFAM" id="SSF53474">
    <property type="entry name" value="alpha/beta-Hydrolases"/>
    <property type="match status" value="1"/>
</dbReference>
<keyword evidence="1 3" id="KW-0378">Hydrolase</keyword>
<proteinExistence type="predicted"/>
<protein>
    <submittedName>
        <fullName evidence="3">Alpha/beta fold hydrolase</fullName>
    </submittedName>
</protein>
<organism evidence="3 4">
    <name type="scientific">Parasutterella muris</name>
    <dbReference type="NCBI Taxonomy" id="2565572"/>
    <lineage>
        <taxon>Bacteria</taxon>
        <taxon>Pseudomonadati</taxon>
        <taxon>Pseudomonadota</taxon>
        <taxon>Betaproteobacteria</taxon>
        <taxon>Burkholderiales</taxon>
        <taxon>Sutterellaceae</taxon>
        <taxon>Parasutterella</taxon>
    </lineage>
</organism>
<dbReference type="InterPro" id="IPR029058">
    <property type="entry name" value="AB_hydrolase_fold"/>
</dbReference>
<dbReference type="PANTHER" id="PTHR43798">
    <property type="entry name" value="MONOACYLGLYCEROL LIPASE"/>
    <property type="match status" value="1"/>
</dbReference>
<evidence type="ECO:0000256" key="1">
    <source>
        <dbReference type="ARBA" id="ARBA00022801"/>
    </source>
</evidence>